<dbReference type="Pfam" id="PF08808">
    <property type="entry name" value="RES"/>
    <property type="match status" value="1"/>
</dbReference>
<evidence type="ECO:0000313" key="2">
    <source>
        <dbReference type="EMBL" id="MBS3649374.1"/>
    </source>
</evidence>
<dbReference type="InterPro" id="IPR014914">
    <property type="entry name" value="RES_dom"/>
</dbReference>
<dbReference type="AlphaFoldDB" id="A0A942DWV1"/>
<accession>A0A942DWV1</accession>
<dbReference type="RefSeq" id="WP_188254946.1">
    <property type="nucleotide sequence ID" value="NZ_JABVCF010000006.1"/>
</dbReference>
<proteinExistence type="predicted"/>
<dbReference type="EMBL" id="JAGWCR010000006">
    <property type="protein sequence ID" value="MBS3649374.1"/>
    <property type="molecule type" value="Genomic_DNA"/>
</dbReference>
<evidence type="ECO:0000313" key="3">
    <source>
        <dbReference type="Proteomes" id="UP000680348"/>
    </source>
</evidence>
<sequence>MEHWQVEELQEKAICAGCVGEEYLSGEISRDGTDRVCHYCGECGKSYTLEEITGRIEHAFEDHYTRTPTDPDGFEWAMQKDPEIDYSWERQGEQTICAIMNAADIPEEAAGDIQAILADEHGDFEMDQMGEETPFAEEAHYEEIMPGDEEWQEGWRLFERTIKSEARFFSRTAAAQLSALFDDIDQLRTRDNETLIVDAGPGTALSELYRARAFQSDDRLKAALMRPDREMSAPPSSLAAAGRMNAKGISTFYGATEPHIALAEVRPPVGSQVAIARFEIVRPLRLLDLNKLEQISEGGSIFDPGYARRLGRMMFLRKLTGRISRPVMPDDQDSEYLATQAIADYLATEGKVPLDGIIFPSVQAGNEGVNVVLFQKASRAEEMDIPKGADLSADTCHDTADGPEREYTVIERVPPPEPEPERPATPSFFDPLAIDWADLRTDYDDREITLKVDPAGITVHVVEAVSFKTDEHTVRRYRWAKLDAKDEPF</sequence>
<dbReference type="Proteomes" id="UP000680348">
    <property type="component" value="Unassembled WGS sequence"/>
</dbReference>
<keyword evidence="3" id="KW-1185">Reference proteome</keyword>
<reference evidence="2" key="1">
    <citation type="submission" date="2021-04" db="EMBL/GenBank/DDBJ databases">
        <title>Pseudaminobacter soli sp. nov., isolated from paddy soil contaminated by heavy metals.</title>
        <authorList>
            <person name="Zhang K."/>
        </authorList>
    </citation>
    <scope>NUCLEOTIDE SEQUENCE</scope>
    <source>
        <strain evidence="2">19-2017</strain>
    </source>
</reference>
<feature type="domain" description="RES" evidence="1">
    <location>
        <begin position="227"/>
        <end position="384"/>
    </location>
</feature>
<organism evidence="2 3">
    <name type="scientific">Pseudaminobacter soli</name>
    <name type="common">ex Zhang et al. 2022</name>
    <dbReference type="NCBI Taxonomy" id="2831468"/>
    <lineage>
        <taxon>Bacteria</taxon>
        <taxon>Pseudomonadati</taxon>
        <taxon>Pseudomonadota</taxon>
        <taxon>Alphaproteobacteria</taxon>
        <taxon>Hyphomicrobiales</taxon>
        <taxon>Phyllobacteriaceae</taxon>
        <taxon>Pseudaminobacter</taxon>
    </lineage>
</organism>
<evidence type="ECO:0000259" key="1">
    <source>
        <dbReference type="SMART" id="SM00953"/>
    </source>
</evidence>
<dbReference type="SMART" id="SM00953">
    <property type="entry name" value="RES"/>
    <property type="match status" value="1"/>
</dbReference>
<comment type="caution">
    <text evidence="2">The sequence shown here is derived from an EMBL/GenBank/DDBJ whole genome shotgun (WGS) entry which is preliminary data.</text>
</comment>
<protein>
    <submittedName>
        <fullName evidence="2">RES family NAD+ phosphorylase</fullName>
    </submittedName>
</protein>
<name>A0A942DWV1_9HYPH</name>
<gene>
    <name evidence="2" type="ORF">KEU06_12210</name>
</gene>